<keyword evidence="1" id="KW-0812">Transmembrane</keyword>
<name>A0ABT2JWQ2_9ACTN</name>
<dbReference type="EMBL" id="JAJAGO010000009">
    <property type="protein sequence ID" value="MCT2592334.1"/>
    <property type="molecule type" value="Genomic_DNA"/>
</dbReference>
<dbReference type="RefSeq" id="WP_260219642.1">
    <property type="nucleotide sequence ID" value="NZ_JAJAGO010000009.1"/>
</dbReference>
<evidence type="ECO:0000313" key="2">
    <source>
        <dbReference type="EMBL" id="MCT2592334.1"/>
    </source>
</evidence>
<keyword evidence="1" id="KW-1133">Transmembrane helix</keyword>
<dbReference type="Proteomes" id="UP001156389">
    <property type="component" value="Unassembled WGS sequence"/>
</dbReference>
<evidence type="ECO:0000256" key="1">
    <source>
        <dbReference type="SAM" id="Phobius"/>
    </source>
</evidence>
<keyword evidence="3" id="KW-1185">Reference proteome</keyword>
<feature type="transmembrane region" description="Helical" evidence="1">
    <location>
        <begin position="20"/>
        <end position="42"/>
    </location>
</feature>
<gene>
    <name evidence="2" type="ORF">LHJ74_20910</name>
</gene>
<proteinExistence type="predicted"/>
<keyword evidence="1" id="KW-0472">Membrane</keyword>
<reference evidence="2 3" key="1">
    <citation type="submission" date="2021-10" db="EMBL/GenBank/DDBJ databases">
        <title>Streptomyces gossypii sp. nov., isolated from soil collected from cotton field.</title>
        <authorList>
            <person name="Ge X."/>
            <person name="Chen X."/>
            <person name="Liu W."/>
        </authorList>
    </citation>
    <scope>NUCLEOTIDE SEQUENCE [LARGE SCALE GENOMIC DNA]</scope>
    <source>
        <strain evidence="2 3">N2-109</strain>
    </source>
</reference>
<sequence length="217" mass="24410">MLRRKPPPELGALIEVHRPLHPAAGWAIITTLPLSILLIFLLLASEAIIVLVGLPVFVCLLIPLAYGLGKLLLLEHRLYEHGIVFRAMLIGTPTYVVPHYTVLPHALRIRQHHLDWEAEWKADHRAPDRRYRHSLFTKQSVCVYGLDPEYALRLGKGKLGWTEAGHLQSGPSLNGAPRPSGRASWEAGYRNAERHMKLIGDVVRRSRDRYPDGKLGG</sequence>
<evidence type="ECO:0000313" key="3">
    <source>
        <dbReference type="Proteomes" id="UP001156389"/>
    </source>
</evidence>
<accession>A0ABT2JWQ2</accession>
<feature type="transmembrane region" description="Helical" evidence="1">
    <location>
        <begin position="48"/>
        <end position="68"/>
    </location>
</feature>
<protein>
    <submittedName>
        <fullName evidence="2">Uncharacterized protein</fullName>
    </submittedName>
</protein>
<comment type="caution">
    <text evidence="2">The sequence shown here is derived from an EMBL/GenBank/DDBJ whole genome shotgun (WGS) entry which is preliminary data.</text>
</comment>
<organism evidence="2 3">
    <name type="scientific">Streptomyces gossypii</name>
    <dbReference type="NCBI Taxonomy" id="2883101"/>
    <lineage>
        <taxon>Bacteria</taxon>
        <taxon>Bacillati</taxon>
        <taxon>Actinomycetota</taxon>
        <taxon>Actinomycetes</taxon>
        <taxon>Kitasatosporales</taxon>
        <taxon>Streptomycetaceae</taxon>
        <taxon>Streptomyces</taxon>
    </lineage>
</organism>